<feature type="compositionally biased region" description="Basic residues" evidence="11">
    <location>
        <begin position="124"/>
        <end position="133"/>
    </location>
</feature>
<keyword evidence="4" id="KW-0812">Transmembrane</keyword>
<reference evidence="12 13" key="1">
    <citation type="submission" date="2021-07" db="EMBL/GenBank/DDBJ databases">
        <title>The Aristolochia fimbriata genome: insights into angiosperm evolution, floral development and chemical biosynthesis.</title>
        <authorList>
            <person name="Jiao Y."/>
        </authorList>
    </citation>
    <scope>NUCLEOTIDE SEQUENCE [LARGE SCALE GENOMIC DNA]</scope>
    <source>
        <strain evidence="12">IBCAS-2021</strain>
        <tissue evidence="12">Leaf</tissue>
    </source>
</reference>
<evidence type="ECO:0000256" key="6">
    <source>
        <dbReference type="ARBA" id="ARBA00022824"/>
    </source>
</evidence>
<feature type="region of interest" description="Disordered" evidence="11">
    <location>
        <begin position="35"/>
        <end position="136"/>
    </location>
</feature>
<evidence type="ECO:0000256" key="11">
    <source>
        <dbReference type="SAM" id="MobiDB-lite"/>
    </source>
</evidence>
<sequence>MDEKASFEYLLHEQDETAVTNGGANSHGWQKVTYPKRQRKNAKAAAADPDHERIRPNGALDKPNVFRSLEQQAEERRRRVLEAQRAAEEAAVVTRPKATPASDDDSDAEIATDNGANEPEAKKAKAKKPKKPKVSVAEAASKIDASDLAAYLIEVSSSYEGNQDIQLMRFADYFARAFSSVSAAQFPWTKMFKESPVAKIADTPLCYISEAVYKTSADWISQRSVEALGGFALWALNSILEDLANQLGTHKGTKKSVQHVSSKAQVAIFVVLAMVLRRKPEVLVNQLPVLRENSSYVGQDKLPVIVWMIAQASQGDLVVGMYAWVHNLLPLISSKTGNNPQSRDLILQLVERILSAPKARPILLNGAIRKGDRLVPPSALDLLMRATFPAPSARVKATERFEAVYPILKEVALAGSPGTKAMKQLSNQLFPITVKAISENSPDLSKEASDVFIWCLAQNADCYKQWEKLYLDNIEVSVQVLHKLSDEWKQHVGRLSPLDTLRQTVRIFRQKNEQALEGGAEINSKASFKEADKYCKVIMGRASRGFSCIKSGVFVLTVAVAAGAFLASPNMESWDWKRLYAMFAAPQSF</sequence>
<gene>
    <name evidence="12" type="ORF">H6P81_001287</name>
</gene>
<keyword evidence="7" id="KW-1133">Transmembrane helix</keyword>
<keyword evidence="13" id="KW-1185">Reference proteome</keyword>
<dbReference type="PANTHER" id="PTHR13448:SF0">
    <property type="entry name" value="TRANSMEMBRANE PROTEIN 214"/>
    <property type="match status" value="1"/>
</dbReference>
<organism evidence="12 13">
    <name type="scientific">Aristolochia fimbriata</name>
    <name type="common">White veined hardy Dutchman's pipe vine</name>
    <dbReference type="NCBI Taxonomy" id="158543"/>
    <lineage>
        <taxon>Eukaryota</taxon>
        <taxon>Viridiplantae</taxon>
        <taxon>Streptophyta</taxon>
        <taxon>Embryophyta</taxon>
        <taxon>Tracheophyta</taxon>
        <taxon>Spermatophyta</taxon>
        <taxon>Magnoliopsida</taxon>
        <taxon>Magnoliidae</taxon>
        <taxon>Piperales</taxon>
        <taxon>Aristolochiaceae</taxon>
        <taxon>Aristolochia</taxon>
    </lineage>
</organism>
<comment type="function">
    <text evidence="10">Critical mediator, in cooperation with CASP4, of endoplasmic reticulum-stress induced apoptosis. Required or the activation of CASP4 following endoplasmic reticulum stress.</text>
</comment>
<comment type="subcellular location">
    <subcellularLocation>
        <location evidence="1">Endoplasmic reticulum membrane</location>
        <topology evidence="1">Multi-pass membrane protein</topology>
    </subcellularLocation>
</comment>
<evidence type="ECO:0000313" key="13">
    <source>
        <dbReference type="Proteomes" id="UP000825729"/>
    </source>
</evidence>
<dbReference type="GO" id="GO:0005789">
    <property type="term" value="C:endoplasmic reticulum membrane"/>
    <property type="evidence" value="ECO:0007669"/>
    <property type="project" value="UniProtKB-SubCell"/>
</dbReference>
<feature type="compositionally biased region" description="Basic and acidic residues" evidence="11">
    <location>
        <begin position="73"/>
        <end position="88"/>
    </location>
</feature>
<dbReference type="InterPro" id="IPR019308">
    <property type="entry name" value="TMEM214"/>
</dbReference>
<evidence type="ECO:0000256" key="4">
    <source>
        <dbReference type="ARBA" id="ARBA00022692"/>
    </source>
</evidence>
<evidence type="ECO:0000256" key="8">
    <source>
        <dbReference type="ARBA" id="ARBA00023136"/>
    </source>
</evidence>
<dbReference type="Proteomes" id="UP000825729">
    <property type="component" value="Unassembled WGS sequence"/>
</dbReference>
<evidence type="ECO:0000256" key="7">
    <source>
        <dbReference type="ARBA" id="ARBA00022989"/>
    </source>
</evidence>
<dbReference type="GO" id="GO:0005794">
    <property type="term" value="C:Golgi apparatus"/>
    <property type="evidence" value="ECO:0007669"/>
    <property type="project" value="TreeGrafter"/>
</dbReference>
<keyword evidence="5" id="KW-0053">Apoptosis</keyword>
<dbReference type="EMBL" id="JAINDJ010000002">
    <property type="protein sequence ID" value="KAG9456779.1"/>
    <property type="molecule type" value="Genomic_DNA"/>
</dbReference>
<dbReference type="AlphaFoldDB" id="A0AAV7F744"/>
<evidence type="ECO:0008006" key="14">
    <source>
        <dbReference type="Google" id="ProtNLM"/>
    </source>
</evidence>
<proteinExistence type="inferred from homology"/>
<comment type="caution">
    <text evidence="12">The sequence shown here is derived from an EMBL/GenBank/DDBJ whole genome shotgun (WGS) entry which is preliminary data.</text>
</comment>
<name>A0AAV7F744_ARIFI</name>
<keyword evidence="8" id="KW-0472">Membrane</keyword>
<evidence type="ECO:0000256" key="10">
    <source>
        <dbReference type="ARBA" id="ARBA00024938"/>
    </source>
</evidence>
<comment type="similarity">
    <text evidence="2">Belongs to the TMEM214 family.</text>
</comment>
<evidence type="ECO:0000256" key="9">
    <source>
        <dbReference type="ARBA" id="ARBA00023180"/>
    </source>
</evidence>
<dbReference type="PANTHER" id="PTHR13448">
    <property type="entry name" value="TRANSMEMBRANE PROTEIN 214"/>
    <property type="match status" value="1"/>
</dbReference>
<keyword evidence="9" id="KW-0325">Glycoprotein</keyword>
<comment type="subunit">
    <text evidence="3">Constitutively interacts with CASP4; required for the localization of procaspase 4 to the ER.</text>
</comment>
<protein>
    <recommendedName>
        <fullName evidence="14">Transmembrane protein 214-A</fullName>
    </recommendedName>
</protein>
<evidence type="ECO:0000256" key="1">
    <source>
        <dbReference type="ARBA" id="ARBA00004477"/>
    </source>
</evidence>
<evidence type="ECO:0000313" key="12">
    <source>
        <dbReference type="EMBL" id="KAG9456779.1"/>
    </source>
</evidence>
<dbReference type="Pfam" id="PF10151">
    <property type="entry name" value="TMEM214"/>
    <property type="match status" value="1"/>
</dbReference>
<evidence type="ECO:0000256" key="2">
    <source>
        <dbReference type="ARBA" id="ARBA00007984"/>
    </source>
</evidence>
<evidence type="ECO:0000256" key="3">
    <source>
        <dbReference type="ARBA" id="ARBA00011720"/>
    </source>
</evidence>
<accession>A0AAV7F744</accession>
<evidence type="ECO:0000256" key="5">
    <source>
        <dbReference type="ARBA" id="ARBA00022703"/>
    </source>
</evidence>
<keyword evidence="6" id="KW-0256">Endoplasmic reticulum</keyword>